<dbReference type="EMBL" id="JBEWTB010000002">
    <property type="protein sequence ID" value="MET4757652.1"/>
    <property type="molecule type" value="Genomic_DNA"/>
</dbReference>
<dbReference type="Gene3D" id="2.40.160.60">
    <property type="entry name" value="Outer membrane protein transport protein (OMPP1/FadL/TodX)"/>
    <property type="match status" value="1"/>
</dbReference>
<dbReference type="Proteomes" id="UP001549366">
    <property type="component" value="Unassembled WGS sequence"/>
</dbReference>
<proteinExistence type="predicted"/>
<name>A0ABV2SIT4_9GAMM</name>
<organism evidence="1 2">
    <name type="scientific">Endozoicomonas lisbonensis</name>
    <dbReference type="NCBI Taxonomy" id="3120522"/>
    <lineage>
        <taxon>Bacteria</taxon>
        <taxon>Pseudomonadati</taxon>
        <taxon>Pseudomonadota</taxon>
        <taxon>Gammaproteobacteria</taxon>
        <taxon>Oceanospirillales</taxon>
        <taxon>Endozoicomonadaceae</taxon>
        <taxon>Endozoicomonas</taxon>
    </lineage>
</organism>
<protein>
    <recommendedName>
        <fullName evidence="3">Conjugal transfer protein TraF</fullName>
    </recommendedName>
</protein>
<keyword evidence="2" id="KW-1185">Reference proteome</keyword>
<dbReference type="InterPro" id="IPR032811">
    <property type="entry name" value="Put_conjugal_transfer"/>
</dbReference>
<evidence type="ECO:0000313" key="2">
    <source>
        <dbReference type="Proteomes" id="UP001549366"/>
    </source>
</evidence>
<dbReference type="Pfam" id="PF13729">
    <property type="entry name" value="TraF_2"/>
    <property type="match status" value="1"/>
</dbReference>
<comment type="caution">
    <text evidence="1">The sequence shown here is derived from an EMBL/GenBank/DDBJ whole genome shotgun (WGS) entry which is preliminary data.</text>
</comment>
<evidence type="ECO:0008006" key="3">
    <source>
        <dbReference type="Google" id="ProtNLM"/>
    </source>
</evidence>
<sequence>MRLTDNFFTYDVQQKGISLALAAVSAGMVLSGNAQADARGFAMGGAGVATGSYLAAPMYNPALAAEYEDRDNFGMLLPMAGLGVHDGDDLYNKVEDFEDINNQIKRLEPGEITDELRDEWRRSLKALDNGRATIEGDLGLVIAIPNRYMSINFFTKGNLTLLATANVDDDDLTGTPDPDDMKSTVQGLAGGTMDIGFTFAKSFGKWSVGLAPKFQRLYTLNYHESAGDFDDDEFKKISDDYVEDSTFNLDFGMTYNPGERTRIGFAAKNLFKRELETNVQRGGTDTYLVEPHYTLGVGYSRGWFTATMDADLNKRRHFAGSDYETQFLSVGTELNAFRWAQIRAGYRHSMTDYSEDVITAGLGFSPFGRFGLDLSAQYGSDSRYGVATQLSFTF</sequence>
<accession>A0ABV2SIT4</accession>
<reference evidence="1 2" key="1">
    <citation type="submission" date="2024-06" db="EMBL/GenBank/DDBJ databases">
        <title>Genomic Encyclopedia of Type Strains, Phase V (KMG-V): Genome sequencing to study the core and pangenomes of soil and plant-associated prokaryotes.</title>
        <authorList>
            <person name="Whitman W."/>
        </authorList>
    </citation>
    <scope>NUCLEOTIDE SEQUENCE [LARGE SCALE GENOMIC DNA]</scope>
    <source>
        <strain evidence="1 2">NE40</strain>
    </source>
</reference>
<dbReference type="SUPFAM" id="SSF56935">
    <property type="entry name" value="Porins"/>
    <property type="match status" value="1"/>
</dbReference>
<gene>
    <name evidence="1" type="ORF">V5J35_002844</name>
</gene>
<evidence type="ECO:0000313" key="1">
    <source>
        <dbReference type="EMBL" id="MET4757652.1"/>
    </source>
</evidence>